<dbReference type="Pfam" id="PF01547">
    <property type="entry name" value="SBP_bac_1"/>
    <property type="match status" value="1"/>
</dbReference>
<organism evidence="1">
    <name type="scientific">uncultured Chloroflexota bacterium</name>
    <dbReference type="NCBI Taxonomy" id="166587"/>
    <lineage>
        <taxon>Bacteria</taxon>
        <taxon>Bacillati</taxon>
        <taxon>Chloroflexota</taxon>
        <taxon>environmental samples</taxon>
    </lineage>
</organism>
<evidence type="ECO:0000313" key="1">
    <source>
        <dbReference type="EMBL" id="CAA9213359.1"/>
    </source>
</evidence>
<dbReference type="EMBL" id="CADCTC010000006">
    <property type="protein sequence ID" value="CAA9213359.1"/>
    <property type="molecule type" value="Genomic_DNA"/>
</dbReference>
<gene>
    <name evidence="1" type="ORF">AVDCRST_MAG77-72</name>
</gene>
<proteinExistence type="predicted"/>
<dbReference type="Gene3D" id="3.40.190.10">
    <property type="entry name" value="Periplasmic binding protein-like II"/>
    <property type="match status" value="1"/>
</dbReference>
<accession>A0A6J4H777</accession>
<dbReference type="AlphaFoldDB" id="A0A6J4H777"/>
<reference evidence="1" key="1">
    <citation type="submission" date="2020-02" db="EMBL/GenBank/DDBJ databases">
        <authorList>
            <person name="Meier V. D."/>
        </authorList>
    </citation>
    <scope>NUCLEOTIDE SEQUENCE</scope>
    <source>
        <strain evidence="1">AVDCRST_MAG77</strain>
    </source>
</reference>
<dbReference type="PANTHER" id="PTHR43649">
    <property type="entry name" value="ARABINOSE-BINDING PROTEIN-RELATED"/>
    <property type="match status" value="1"/>
</dbReference>
<evidence type="ECO:0008006" key="2">
    <source>
        <dbReference type="Google" id="ProtNLM"/>
    </source>
</evidence>
<dbReference type="InterPro" id="IPR050490">
    <property type="entry name" value="Bact_solute-bd_prot1"/>
</dbReference>
<name>A0A6J4H777_9CHLR</name>
<protein>
    <recommendedName>
        <fullName evidence="2">ABC transporter, substrate-binding protein (Cluster 1, maltose/g3p/polyamine/iron)</fullName>
    </recommendedName>
</protein>
<dbReference type="InterPro" id="IPR006059">
    <property type="entry name" value="SBP"/>
</dbReference>
<dbReference type="SUPFAM" id="SSF53850">
    <property type="entry name" value="Periplasmic binding protein-like II"/>
    <property type="match status" value="1"/>
</dbReference>
<dbReference type="PANTHER" id="PTHR43649:SF12">
    <property type="entry name" value="DIACETYLCHITOBIOSE BINDING PROTEIN DASA"/>
    <property type="match status" value="1"/>
</dbReference>
<sequence>MNVADTYKGRAGVQSRRRVVATLAAGVVGVGAAACGQGGAAGTGDNKAAQTRKNASLRVVARTAQEADMWPVRIPQFMEAYPGIKVEPELYPSDIVNKIMALTAAGSMGDVGHTHFSAAQPQRLAVMKAVKELDAYIAKDKVDLKQWYPAAVDAGRVDNKLYALPFKGKMGTIGFFYNQTLFEQAGLKVPDANTTITEIAEAAAKLTRPDGSQIGLAAQLPKSASQLISTIRRWNAELFSKDWMKVTLDTPQAREAFGWYYDGFHRRRFMDAALPVQDTFNAGKAAMMMTVDISQEKSKTTAAGQQQGFKWGAMLSPKGSTGRRGGYWVPDGVQIFNTTTAPDEAWLLLSWLANKETGLALAMQKSPGVSNTPGARPDVYNDPKFLNHEVFPKYLQELERDANLMNEPFQVPGNFKIDEFNSALGAQVDKVWKNQGEPTPSFMKALNDELQNVLNLPR</sequence>